<keyword evidence="5" id="KW-0249">Electron transport</keyword>
<dbReference type="Gene3D" id="3.50.50.60">
    <property type="entry name" value="FAD/NAD(P)-binding domain"/>
    <property type="match status" value="2"/>
</dbReference>
<keyword evidence="7" id="KW-1015">Disulfide bond</keyword>
<comment type="subunit">
    <text evidence="9">Homodimer.</text>
</comment>
<dbReference type="SUPFAM" id="SSF52833">
    <property type="entry name" value="Thioredoxin-like"/>
    <property type="match status" value="1"/>
</dbReference>
<dbReference type="Proteomes" id="UP000218113">
    <property type="component" value="Unassembled WGS sequence"/>
</dbReference>
<dbReference type="GO" id="GO:0004791">
    <property type="term" value="F:thioredoxin-disulfide reductase (NADPH) activity"/>
    <property type="evidence" value="ECO:0007669"/>
    <property type="project" value="UniProtKB-UniRule"/>
</dbReference>
<dbReference type="EC" id="1.8.1.9" evidence="9"/>
<protein>
    <recommendedName>
        <fullName evidence="9">Thioredoxin reductase</fullName>
        <ecNumber evidence="9">1.8.1.9</ecNumber>
    </recommendedName>
</protein>
<dbReference type="SUPFAM" id="SSF51905">
    <property type="entry name" value="FAD/NAD(P)-binding domain"/>
    <property type="match status" value="1"/>
</dbReference>
<dbReference type="GO" id="GO:0019430">
    <property type="term" value="P:removal of superoxide radicals"/>
    <property type="evidence" value="ECO:0007669"/>
    <property type="project" value="UniProtKB-UniRule"/>
</dbReference>
<dbReference type="PROSITE" id="PS51354">
    <property type="entry name" value="GLUTAREDOXIN_2"/>
    <property type="match status" value="1"/>
</dbReference>
<evidence type="ECO:0000313" key="13">
    <source>
        <dbReference type="EMBL" id="PCI23127.1"/>
    </source>
</evidence>
<dbReference type="InterPro" id="IPR011767">
    <property type="entry name" value="GLR_AS"/>
</dbReference>
<evidence type="ECO:0000256" key="7">
    <source>
        <dbReference type="ARBA" id="ARBA00023157"/>
    </source>
</evidence>
<dbReference type="PRINTS" id="PR00368">
    <property type="entry name" value="FADPNR"/>
</dbReference>
<comment type="caution">
    <text evidence="13">The sequence shown here is derived from an EMBL/GenBank/DDBJ whole genome shotgun (WGS) entry which is preliminary data.</text>
</comment>
<dbReference type="InterPro" id="IPR023753">
    <property type="entry name" value="FAD/NAD-binding_dom"/>
</dbReference>
<dbReference type="PROSITE" id="PS00195">
    <property type="entry name" value="GLUTAREDOXIN_1"/>
    <property type="match status" value="1"/>
</dbReference>
<comment type="similarity">
    <text evidence="1">Belongs to the glutaredoxin family.</text>
</comment>
<keyword evidence="3 9" id="KW-0285">Flavoprotein</keyword>
<keyword evidence="4 9" id="KW-0274">FAD</keyword>
<reference evidence="14" key="1">
    <citation type="submission" date="2017-08" db="EMBL/GenBank/DDBJ databases">
        <title>A dynamic microbial community with high functional redundancy inhabits the cold, oxic subseafloor aquifer.</title>
        <authorList>
            <person name="Tully B.J."/>
            <person name="Wheat C.G."/>
            <person name="Glazer B.T."/>
            <person name="Huber J.A."/>
        </authorList>
    </citation>
    <scope>NUCLEOTIDE SEQUENCE [LARGE SCALE GENOMIC DNA]</scope>
</reference>
<feature type="domain" description="FAD/NAD(P)-binding" evidence="12">
    <location>
        <begin position="96"/>
        <end position="385"/>
    </location>
</feature>
<organism evidence="13 14">
    <name type="scientific">SAR324 cluster bacterium</name>
    <dbReference type="NCBI Taxonomy" id="2024889"/>
    <lineage>
        <taxon>Bacteria</taxon>
        <taxon>Deltaproteobacteria</taxon>
        <taxon>SAR324 cluster</taxon>
    </lineage>
</organism>
<proteinExistence type="inferred from homology"/>
<dbReference type="InterPro" id="IPR036188">
    <property type="entry name" value="FAD/NAD-bd_sf"/>
</dbReference>
<evidence type="ECO:0000256" key="8">
    <source>
        <dbReference type="ARBA" id="ARBA00023284"/>
    </source>
</evidence>
<dbReference type="CDD" id="cd03418">
    <property type="entry name" value="GRX_GRXb_1_3_like"/>
    <property type="match status" value="1"/>
</dbReference>
<accession>A0A2A4SQU0</accession>
<sequence length="401" mass="44178">MKKPIIYSKDYCPYCDKAKELLKSKGVAYEEIRIDLEVEQKDIMIERSGGRRTVPQIFIEDFHVGGCDELFELDAQGKLDDLLELEKKENKAEHRKVIIMGSGPAGYTAAIYAARANLAPTIISGPQKGGQLTTTTDVDNFPGFSDGVDGNELMTSMEKQAKRFGTEIIFGEITKVDLSQKPFKLYEGEKLFTCDALIISTGASARYLGLGSESKYKNRGVSACATCDGFFFKGQKVAVVGGGDTALEEATYLTNFCEKVFLIHRRDEFRASKAMQERAAKNEKIEILWDSAVDEVLGDDKQGMTDLRVRNLKTGETKEIGAKGLFVAIGHTPNTTLFKDSLEMDENNYLRPEGDSSRMNVPGVFACGDVMDSTYRQAITAAGSGCKAAMDAERWLGEQEA</sequence>
<dbReference type="AlphaFoldDB" id="A0A2A4SQU0"/>
<dbReference type="PRINTS" id="PR00469">
    <property type="entry name" value="PNDRDTASEII"/>
</dbReference>
<dbReference type="Gene3D" id="3.40.30.10">
    <property type="entry name" value="Glutaredoxin"/>
    <property type="match status" value="1"/>
</dbReference>
<comment type="similarity">
    <text evidence="9">Belongs to the class-II pyridine nucleotide-disulfide oxidoreductase family.</text>
</comment>
<dbReference type="InterPro" id="IPR002109">
    <property type="entry name" value="Glutaredoxin"/>
</dbReference>
<dbReference type="NCBIfam" id="TIGR01292">
    <property type="entry name" value="TRX_reduct"/>
    <property type="match status" value="1"/>
</dbReference>
<dbReference type="InterPro" id="IPR005982">
    <property type="entry name" value="Thioredox_Rdtase"/>
</dbReference>
<evidence type="ECO:0000256" key="9">
    <source>
        <dbReference type="RuleBase" id="RU003880"/>
    </source>
</evidence>
<evidence type="ECO:0000256" key="4">
    <source>
        <dbReference type="ARBA" id="ARBA00022827"/>
    </source>
</evidence>
<dbReference type="Pfam" id="PF00462">
    <property type="entry name" value="Glutaredoxin"/>
    <property type="match status" value="1"/>
</dbReference>
<evidence type="ECO:0000259" key="12">
    <source>
        <dbReference type="Pfam" id="PF07992"/>
    </source>
</evidence>
<keyword evidence="8 9" id="KW-0676">Redox-active center</keyword>
<evidence type="ECO:0000256" key="5">
    <source>
        <dbReference type="ARBA" id="ARBA00022982"/>
    </source>
</evidence>
<gene>
    <name evidence="13" type="ORF">COB67_13020</name>
</gene>
<comment type="cofactor">
    <cofactor evidence="10">
        <name>FAD</name>
        <dbReference type="ChEBI" id="CHEBI:57692"/>
    </cofactor>
    <text evidence="10">Binds 1 FAD per subunit.</text>
</comment>
<dbReference type="PANTHER" id="PTHR48105">
    <property type="entry name" value="THIOREDOXIN REDUCTASE 1-RELATED-RELATED"/>
    <property type="match status" value="1"/>
</dbReference>
<dbReference type="InterPro" id="IPR011900">
    <property type="entry name" value="GRX_bact"/>
</dbReference>
<evidence type="ECO:0000313" key="14">
    <source>
        <dbReference type="Proteomes" id="UP000218113"/>
    </source>
</evidence>
<dbReference type="InterPro" id="IPR050097">
    <property type="entry name" value="Ferredoxin-NADP_redctase_2"/>
</dbReference>
<name>A0A2A4SQU0_9DELT</name>
<evidence type="ECO:0000256" key="2">
    <source>
        <dbReference type="ARBA" id="ARBA00022448"/>
    </source>
</evidence>
<keyword evidence="10" id="KW-0521">NADP</keyword>
<dbReference type="GO" id="GO:0045454">
    <property type="term" value="P:cell redox homeostasis"/>
    <property type="evidence" value="ECO:0007669"/>
    <property type="project" value="InterPro"/>
</dbReference>
<dbReference type="InterPro" id="IPR008255">
    <property type="entry name" value="Pyr_nucl-diS_OxRdtase_2_AS"/>
</dbReference>
<evidence type="ECO:0000256" key="3">
    <source>
        <dbReference type="ARBA" id="ARBA00022630"/>
    </source>
</evidence>
<evidence type="ECO:0000256" key="1">
    <source>
        <dbReference type="ARBA" id="ARBA00007787"/>
    </source>
</evidence>
<evidence type="ECO:0000256" key="6">
    <source>
        <dbReference type="ARBA" id="ARBA00023002"/>
    </source>
</evidence>
<dbReference type="InterPro" id="IPR036249">
    <property type="entry name" value="Thioredoxin-like_sf"/>
</dbReference>
<keyword evidence="2" id="KW-0813">Transport</keyword>
<dbReference type="NCBIfam" id="TIGR02181">
    <property type="entry name" value="GRX_bact"/>
    <property type="match status" value="1"/>
</dbReference>
<comment type="catalytic activity">
    <reaction evidence="9">
        <text>[thioredoxin]-dithiol + NADP(+) = [thioredoxin]-disulfide + NADPH + H(+)</text>
        <dbReference type="Rhea" id="RHEA:20345"/>
        <dbReference type="Rhea" id="RHEA-COMP:10698"/>
        <dbReference type="Rhea" id="RHEA-COMP:10700"/>
        <dbReference type="ChEBI" id="CHEBI:15378"/>
        <dbReference type="ChEBI" id="CHEBI:29950"/>
        <dbReference type="ChEBI" id="CHEBI:50058"/>
        <dbReference type="ChEBI" id="CHEBI:57783"/>
        <dbReference type="ChEBI" id="CHEBI:58349"/>
        <dbReference type="EC" id="1.8.1.9"/>
    </reaction>
</comment>
<feature type="domain" description="Glutaredoxin" evidence="11">
    <location>
        <begin position="6"/>
        <end position="64"/>
    </location>
</feature>
<evidence type="ECO:0000259" key="11">
    <source>
        <dbReference type="Pfam" id="PF00462"/>
    </source>
</evidence>
<dbReference type="Pfam" id="PF07992">
    <property type="entry name" value="Pyr_redox_2"/>
    <property type="match status" value="1"/>
</dbReference>
<dbReference type="PROSITE" id="PS00573">
    <property type="entry name" value="PYRIDINE_REDOX_2"/>
    <property type="match status" value="1"/>
</dbReference>
<evidence type="ECO:0000256" key="10">
    <source>
        <dbReference type="RuleBase" id="RU003881"/>
    </source>
</evidence>
<dbReference type="GO" id="GO:0005737">
    <property type="term" value="C:cytoplasm"/>
    <property type="evidence" value="ECO:0007669"/>
    <property type="project" value="InterPro"/>
</dbReference>
<keyword evidence="6 9" id="KW-0560">Oxidoreductase</keyword>
<dbReference type="EMBL" id="NVSR01000150">
    <property type="protein sequence ID" value="PCI23127.1"/>
    <property type="molecule type" value="Genomic_DNA"/>
</dbReference>